<dbReference type="GO" id="GO:0005506">
    <property type="term" value="F:iron ion binding"/>
    <property type="evidence" value="ECO:0007669"/>
    <property type="project" value="InterPro"/>
</dbReference>
<dbReference type="PIRSF" id="PIRSF000159">
    <property type="entry name" value="NifJ"/>
    <property type="match status" value="1"/>
</dbReference>
<comment type="cofactor">
    <cofactor evidence="12">
        <name>[4Fe-4S] cluster</name>
        <dbReference type="ChEBI" id="CHEBI:49883"/>
    </cofactor>
    <text evidence="12">Binds 3 [4Fe-4S] clusters per subunit.</text>
</comment>
<feature type="binding site" evidence="12">
    <location>
        <position position="813"/>
    </location>
    <ligand>
        <name>[4Fe-4S] cluster</name>
        <dbReference type="ChEBI" id="CHEBI:49883"/>
        <label>3</label>
    </ligand>
</feature>
<feature type="binding site" evidence="12">
    <location>
        <position position="687"/>
    </location>
    <ligand>
        <name>[4Fe-4S] cluster</name>
        <dbReference type="ChEBI" id="CHEBI:49883"/>
        <label>1</label>
    </ligand>
</feature>
<comment type="catalytic activity">
    <reaction evidence="9">
        <text>2 oxidized [2Fe-2S]-[ferredoxin] + pyruvate + CoA = 2 reduced [2Fe-2S]-[ferredoxin] + acetyl-CoA + CO2 + H(+)</text>
        <dbReference type="Rhea" id="RHEA:12765"/>
        <dbReference type="Rhea" id="RHEA-COMP:10000"/>
        <dbReference type="Rhea" id="RHEA-COMP:10001"/>
        <dbReference type="ChEBI" id="CHEBI:15361"/>
        <dbReference type="ChEBI" id="CHEBI:15378"/>
        <dbReference type="ChEBI" id="CHEBI:16526"/>
        <dbReference type="ChEBI" id="CHEBI:33737"/>
        <dbReference type="ChEBI" id="CHEBI:33738"/>
        <dbReference type="ChEBI" id="CHEBI:57287"/>
        <dbReference type="ChEBI" id="CHEBI:57288"/>
        <dbReference type="EC" id="1.2.7.1"/>
    </reaction>
</comment>
<dbReference type="InterPro" id="IPR011766">
    <property type="entry name" value="TPP_enzyme_TPP-bd"/>
</dbReference>
<feature type="binding site" evidence="12">
    <location>
        <position position="1077"/>
    </location>
    <ligand>
        <name>[4Fe-4S] cluster</name>
        <dbReference type="ChEBI" id="CHEBI:49883"/>
        <label>3</label>
    </ligand>
</feature>
<evidence type="ECO:0000256" key="9">
    <source>
        <dbReference type="PIRNR" id="PIRNR000159"/>
    </source>
</evidence>
<dbReference type="InterPro" id="IPR050722">
    <property type="entry name" value="Pyruvate:ferred/Flavod_OxRd"/>
</dbReference>
<comment type="similarity">
    <text evidence="1 9">Belongs to the pyruvate:ferredoxin/flavodoxin oxidoreductase family.</text>
</comment>
<dbReference type="Pfam" id="PF10371">
    <property type="entry name" value="EKR"/>
    <property type="match status" value="1"/>
</dbReference>
<feature type="binding site" evidence="12">
    <location>
        <position position="690"/>
    </location>
    <ligand>
        <name>[4Fe-4S] cluster</name>
        <dbReference type="ChEBI" id="CHEBI:49883"/>
        <label>1</label>
    </ligand>
</feature>
<dbReference type="InterPro" id="IPR017900">
    <property type="entry name" value="4Fe4S_Fe_S_CS"/>
</dbReference>
<evidence type="ECO:0000256" key="3">
    <source>
        <dbReference type="ARBA" id="ARBA00022485"/>
    </source>
</evidence>
<evidence type="ECO:0000256" key="4">
    <source>
        <dbReference type="ARBA" id="ARBA00022723"/>
    </source>
</evidence>
<feature type="binding site" evidence="10">
    <location>
        <position position="30"/>
    </location>
    <ligand>
        <name>pyruvate</name>
        <dbReference type="ChEBI" id="CHEBI:15361"/>
    </ligand>
</feature>
<keyword evidence="7 12" id="KW-0408">Iron</keyword>
<feature type="binding site" evidence="12">
    <location>
        <position position="749"/>
    </location>
    <ligand>
        <name>[4Fe-4S] cluster</name>
        <dbReference type="ChEBI" id="CHEBI:49883"/>
        <label>2</label>
    </ligand>
</feature>
<organism evidence="14 15">
    <name type="scientific">Guopingia tenuis</name>
    <dbReference type="NCBI Taxonomy" id="2763656"/>
    <lineage>
        <taxon>Bacteria</taxon>
        <taxon>Bacillati</taxon>
        <taxon>Bacillota</taxon>
        <taxon>Clostridia</taxon>
        <taxon>Christensenellales</taxon>
        <taxon>Christensenellaceae</taxon>
        <taxon>Guopingia</taxon>
    </lineage>
</organism>
<dbReference type="PANTHER" id="PTHR32154:SF0">
    <property type="entry name" value="PYRUVATE-FLAVODOXIN OXIDOREDUCTASE-RELATED"/>
    <property type="match status" value="1"/>
</dbReference>
<feature type="binding site" evidence="12">
    <location>
        <position position="697"/>
    </location>
    <ligand>
        <name>[4Fe-4S] cluster</name>
        <dbReference type="ChEBI" id="CHEBI:49883"/>
        <label>2</label>
    </ligand>
</feature>
<dbReference type="SUPFAM" id="SSF52518">
    <property type="entry name" value="Thiamin diphosphate-binding fold (THDP-binding)"/>
    <property type="match status" value="2"/>
</dbReference>
<evidence type="ECO:0000256" key="5">
    <source>
        <dbReference type="ARBA" id="ARBA00022982"/>
    </source>
</evidence>
<dbReference type="GO" id="GO:0019164">
    <property type="term" value="F:pyruvate synthase activity"/>
    <property type="evidence" value="ECO:0007669"/>
    <property type="project" value="UniProtKB-EC"/>
</dbReference>
<name>A0A926DJI9_9FIRM</name>
<dbReference type="PANTHER" id="PTHR32154">
    <property type="entry name" value="PYRUVATE-FLAVODOXIN OXIDOREDUCTASE-RELATED"/>
    <property type="match status" value="1"/>
</dbReference>
<dbReference type="InterPro" id="IPR009014">
    <property type="entry name" value="Transketo_C/PFOR_II"/>
</dbReference>
<evidence type="ECO:0000256" key="11">
    <source>
        <dbReference type="PIRSR" id="PIRSR000159-2"/>
    </source>
</evidence>
<dbReference type="FunFam" id="3.40.50.920:FF:000007">
    <property type="entry name" value="Pyruvate:ferredoxin (Flavodoxin) oxidoreductase"/>
    <property type="match status" value="1"/>
</dbReference>
<dbReference type="PROSITE" id="PS00198">
    <property type="entry name" value="4FE4S_FER_1"/>
    <property type="match status" value="1"/>
</dbReference>
<reference evidence="14" key="1">
    <citation type="submission" date="2020-08" db="EMBL/GenBank/DDBJ databases">
        <title>Genome public.</title>
        <authorList>
            <person name="Liu C."/>
            <person name="Sun Q."/>
        </authorList>
    </citation>
    <scope>NUCLEOTIDE SEQUENCE</scope>
    <source>
        <strain evidence="14">NSJ-63</strain>
    </source>
</reference>
<evidence type="ECO:0000313" key="14">
    <source>
        <dbReference type="EMBL" id="MBC8538260.1"/>
    </source>
</evidence>
<dbReference type="CDD" id="cd03377">
    <property type="entry name" value="TPP_PFOR_PNO"/>
    <property type="match status" value="1"/>
</dbReference>
<dbReference type="PROSITE" id="PS51379">
    <property type="entry name" value="4FE4S_FER_2"/>
    <property type="match status" value="2"/>
</dbReference>
<dbReference type="SUPFAM" id="SSF53323">
    <property type="entry name" value="Pyruvate-ferredoxin oxidoreductase, PFOR, domain III"/>
    <property type="match status" value="1"/>
</dbReference>
<feature type="binding site" evidence="12">
    <location>
        <position position="693"/>
    </location>
    <ligand>
        <name>[4Fe-4S] cluster</name>
        <dbReference type="ChEBI" id="CHEBI:49883"/>
        <label>1</label>
    </ligand>
</feature>
<dbReference type="AlphaFoldDB" id="A0A926DJI9"/>
<dbReference type="InterPro" id="IPR033412">
    <property type="entry name" value="PFOR_II"/>
</dbReference>
<dbReference type="InterPro" id="IPR002880">
    <property type="entry name" value="Pyrv_Fd/Flavodoxin_OxRdtase_N"/>
</dbReference>
<dbReference type="FunFam" id="3.40.50.970:FF:000041">
    <property type="entry name" value="Pyruvate:ferredoxin (Flavodoxin) oxidoreductase"/>
    <property type="match status" value="1"/>
</dbReference>
<feature type="binding site" evidence="12">
    <location>
        <position position="753"/>
    </location>
    <ligand>
        <name>[4Fe-4S] cluster</name>
        <dbReference type="ChEBI" id="CHEBI:49883"/>
        <label>1</label>
    </ligand>
</feature>
<keyword evidence="4 12" id="KW-0479">Metal-binding</keyword>
<feature type="binding site" evidence="12">
    <location>
        <position position="743"/>
    </location>
    <ligand>
        <name>[4Fe-4S] cluster</name>
        <dbReference type="ChEBI" id="CHEBI:49883"/>
        <label>2</label>
    </ligand>
</feature>
<dbReference type="GO" id="GO:0022900">
    <property type="term" value="P:electron transport chain"/>
    <property type="evidence" value="ECO:0007669"/>
    <property type="project" value="InterPro"/>
</dbReference>
<dbReference type="FunFam" id="3.30.70.20:FF:000022">
    <property type="entry name" value="Pyruvate:ferredoxin (Flavodoxin) oxidoreductase"/>
    <property type="match status" value="1"/>
</dbReference>
<feature type="binding site" evidence="10">
    <location>
        <position position="838"/>
    </location>
    <ligand>
        <name>thiamine diphosphate</name>
        <dbReference type="ChEBI" id="CHEBI:58937"/>
    </ligand>
</feature>
<dbReference type="Gene3D" id="3.40.50.920">
    <property type="match status" value="1"/>
</dbReference>
<dbReference type="Gene3D" id="4.10.780.10">
    <property type="entry name" value="Pyruvate-flavodoxin oxidoreductase, EKR domain"/>
    <property type="match status" value="1"/>
</dbReference>
<dbReference type="InterPro" id="IPR011895">
    <property type="entry name" value="Pyrv_flavodox_OxRed"/>
</dbReference>
<evidence type="ECO:0000259" key="13">
    <source>
        <dbReference type="PROSITE" id="PS51379"/>
    </source>
</evidence>
<feature type="binding site" evidence="10">
    <location>
        <begin position="968"/>
        <end position="971"/>
    </location>
    <ligand>
        <name>thiamine diphosphate</name>
        <dbReference type="ChEBI" id="CHEBI:58937"/>
    </ligand>
</feature>
<evidence type="ECO:0000256" key="8">
    <source>
        <dbReference type="ARBA" id="ARBA00023014"/>
    </source>
</evidence>
<dbReference type="SUPFAM" id="SSF54862">
    <property type="entry name" value="4Fe-4S ferredoxins"/>
    <property type="match status" value="1"/>
</dbReference>
<evidence type="ECO:0000256" key="1">
    <source>
        <dbReference type="ARBA" id="ARBA00009032"/>
    </source>
</evidence>
<dbReference type="Pfam" id="PF12838">
    <property type="entry name" value="Fer4_7"/>
    <property type="match status" value="1"/>
</dbReference>
<proteinExistence type="inferred from homology"/>
<dbReference type="Pfam" id="PF17147">
    <property type="entry name" value="PFOR_II"/>
    <property type="match status" value="1"/>
</dbReference>
<dbReference type="Pfam" id="PF01855">
    <property type="entry name" value="POR_N"/>
    <property type="match status" value="1"/>
</dbReference>
<dbReference type="Gene3D" id="3.40.920.10">
    <property type="entry name" value="Pyruvate-ferredoxin oxidoreductase, PFOR, domain III"/>
    <property type="match status" value="1"/>
</dbReference>
<dbReference type="Proteomes" id="UP000617951">
    <property type="component" value="Unassembled WGS sequence"/>
</dbReference>
<dbReference type="EC" id="1.2.7.1" evidence="9"/>
<dbReference type="Gene3D" id="3.30.70.20">
    <property type="match status" value="1"/>
</dbReference>
<protein>
    <recommendedName>
        <fullName evidence="9">Pyruvate:ferredoxin oxidoreductase</fullName>
        <ecNumber evidence="9">1.2.7.1</ecNumber>
    </recommendedName>
    <alternativeName>
        <fullName evidence="9">Pyruvate synthase</fullName>
    </alternativeName>
</protein>
<dbReference type="InterPro" id="IPR029061">
    <property type="entry name" value="THDP-binding"/>
</dbReference>
<evidence type="ECO:0000256" key="7">
    <source>
        <dbReference type="ARBA" id="ARBA00023004"/>
    </source>
</evidence>
<dbReference type="InterPro" id="IPR019456">
    <property type="entry name" value="Pyrv-flavodox_OxRtase_EKR"/>
</dbReference>
<feature type="binding site" evidence="12">
    <location>
        <position position="838"/>
    </location>
    <ligand>
        <name>[4Fe-4S] cluster</name>
        <dbReference type="ChEBI" id="CHEBI:49883"/>
        <label>3</label>
    </ligand>
</feature>
<dbReference type="FunFam" id="3.40.50.970:FF:000012">
    <property type="entry name" value="Pyruvate:ferredoxin (Flavodoxin) oxidoreductase"/>
    <property type="match status" value="1"/>
</dbReference>
<dbReference type="RefSeq" id="WP_249280018.1">
    <property type="nucleotide sequence ID" value="NZ_JACRSS010000001.1"/>
</dbReference>
<dbReference type="EMBL" id="JACRSS010000001">
    <property type="protein sequence ID" value="MBC8538260.1"/>
    <property type="molecule type" value="Genomic_DNA"/>
</dbReference>
<dbReference type="Pfam" id="PF01558">
    <property type="entry name" value="POR"/>
    <property type="match status" value="1"/>
</dbReference>
<feature type="binding site" evidence="12">
    <location>
        <position position="810"/>
    </location>
    <ligand>
        <name>[4Fe-4S] cluster</name>
        <dbReference type="ChEBI" id="CHEBI:49883"/>
        <label>3</label>
    </ligand>
</feature>
<keyword evidence="14" id="KW-0670">Pyruvate</keyword>
<dbReference type="InterPro" id="IPR037112">
    <property type="entry name" value="Pyrv-flavodox_OxR_EKR_sf"/>
</dbReference>
<keyword evidence="3 12" id="KW-0004">4Fe-4S</keyword>
<dbReference type="FunFam" id="3.40.920.10:FF:000001">
    <property type="entry name" value="Pyruvate:ferredoxin (Flavodoxin) oxidoreductase"/>
    <property type="match status" value="1"/>
</dbReference>
<gene>
    <name evidence="14" type="primary">nifJ</name>
    <name evidence="14" type="ORF">H8693_04860</name>
</gene>
<dbReference type="GO" id="GO:0006979">
    <property type="term" value="P:response to oxidative stress"/>
    <property type="evidence" value="ECO:0007669"/>
    <property type="project" value="TreeGrafter"/>
</dbReference>
<feature type="binding site" evidence="10">
    <location>
        <position position="113"/>
    </location>
    <ligand>
        <name>pyruvate</name>
        <dbReference type="ChEBI" id="CHEBI:15361"/>
    </ligand>
</feature>
<comment type="caution">
    <text evidence="14">The sequence shown here is derived from an EMBL/GenBank/DDBJ whole genome shotgun (WGS) entry which is preliminary data.</text>
</comment>
<feature type="site" description="Important for catalytic activity" evidence="11">
    <location>
        <position position="30"/>
    </location>
</feature>
<dbReference type="InterPro" id="IPR017896">
    <property type="entry name" value="4Fe4S_Fe-S-bd"/>
</dbReference>
<feature type="binding site" evidence="10">
    <location>
        <begin position="997"/>
        <end position="1002"/>
    </location>
    <ligand>
        <name>thiamine diphosphate</name>
        <dbReference type="ChEBI" id="CHEBI:58937"/>
    </ligand>
</feature>
<dbReference type="InterPro" id="IPR002869">
    <property type="entry name" value="Pyrv_flavodox_OxRed_cen"/>
</dbReference>
<keyword evidence="8 12" id="KW-0411">Iron-sulfur</keyword>
<keyword evidence="5 9" id="KW-0249">Electron transport</keyword>
<feature type="binding site" evidence="10">
    <location>
        <position position="63"/>
    </location>
    <ligand>
        <name>thiamine diphosphate</name>
        <dbReference type="ChEBI" id="CHEBI:58937"/>
    </ligand>
</feature>
<feature type="binding site" evidence="12">
    <location>
        <position position="746"/>
    </location>
    <ligand>
        <name>[4Fe-4S] cluster</name>
        <dbReference type="ChEBI" id="CHEBI:49883"/>
        <label>2</label>
    </ligand>
</feature>
<accession>A0A926DJI9</accession>
<dbReference type="CDD" id="cd07034">
    <property type="entry name" value="TPP_PYR_PFOR_IOR-alpha_like"/>
    <property type="match status" value="1"/>
</dbReference>
<dbReference type="SUPFAM" id="SSF52922">
    <property type="entry name" value="TK C-terminal domain-like"/>
    <property type="match status" value="1"/>
</dbReference>
<dbReference type="NCBIfam" id="TIGR02176">
    <property type="entry name" value="pyruv_ox_red"/>
    <property type="match status" value="1"/>
</dbReference>
<dbReference type="InterPro" id="IPR019752">
    <property type="entry name" value="Pyrv/ketoisovalerate_OxRed_cat"/>
</dbReference>
<feature type="site" description="Important for catalytic activity" evidence="11">
    <location>
        <position position="1002"/>
    </location>
</feature>
<feature type="site" description="Important for catalytic activity" evidence="11">
    <location>
        <position position="63"/>
    </location>
</feature>
<evidence type="ECO:0000256" key="2">
    <source>
        <dbReference type="ARBA" id="ARBA00022448"/>
    </source>
</evidence>
<evidence type="ECO:0000256" key="10">
    <source>
        <dbReference type="PIRSR" id="PIRSR000159-1"/>
    </source>
</evidence>
<sequence>MAKKLTIDGNTAAAHVAYAFSDVGAIYPITPSSPMAEACDEWASQGRKNIFGQVMKISEMQAEGGAAGAVHGSLAAGAFTSTFTASQGLLLMIPNMYKISGELLPCVFHVSARALAAHALNIFGDHADVMAARQTGFAMICGNSVQEVMDMAAIAHLSTLKAKVPFVNFFDGFRTSHEVSKIEVLDYDDLAAMVDWNDIRAFRERAMNPEHPHQQGTAQNGDIYFQNREAANKYYLATPEIVQNVMDEFAKKFGRTYHLFDYVGAPDADKVIVLMGSGAEAVEETINYLNAKGQKLGCVKVRLYRPFSAKAFVDAIPASCKKLTVLDRTKEPGCLGEPLYEDVVTALFESGRDIKVYGGRYGLGSKEFTPTMINGVFKNMDAAEPKNHFAVGIEDDVTFNSIDISEKIDASPEGCFRCKFFGLGSDGTVGANKNSIKIIGDHTDMYAQGYFHYDSKKSGGITVSHLRFGKTPIQSEYLIDVADFVACHNPSYVIRYDVLEGIKDGGTFLLNSPWSAEEMEEQLPASMKNEIAQKHLKFYNIDGVKIAREVGLGGRINMCLQAAFFKISGVLPEKEAVEYMKAAVKKTYGKKGDDIVNMNWKAIDVSIGAVEEIKYPESWATTTEGAAPAKVSSDEYFQEIIHPVSILKGDALPVSKFDPRGFVPTGTTKFEKRGIAVNVPKWIPENCIMCNQCSLVCPHACIRPFLAKEENLAGAPEAYVTKDARGKDVAGYKFRMQLSPLDCTGCGNCADVCPAKEKALVMQPLAEVAKTEEANWDFAIELPRPDINVNKNTVIGSQYLQPLFEFSGACAGCGETPYIKLATQLFGDRMIIANATGCSSIYGGSAPTCPYTKNEEGHGPAWANSLFEDNAEFGYGMNLSMTQRRNGLKEKVEKAVADGIVSGALKDSMVEWTENMQEADITKACAKVIKAELPAAIAAASGDAKALLEEIQADADLFIKKSIWIIGGDGWAYDIGYGGLDHVLAMGEDVNVLVVDTEVYSNTGGQASKASPTGAVAKFAASGKRVKKKDLGAIAMTYGYVYVAQCAMGANQAQLIKAMNEAEAYHGPSLIICYAPCINHGINMGKSQAEEKKAVEAGYWQLYRYNPTLAAEGKNPFTLDSKDPTASYQDFIMGETRYKTLKKMFPADADRLFQQAEEEAKERLEGYKARAGK</sequence>
<keyword evidence="2 9" id="KW-0813">Transport</keyword>
<keyword evidence="6 9" id="KW-0560">Oxidoreductase</keyword>
<feature type="site" description="Important for catalytic activity" evidence="11">
    <location>
        <position position="113"/>
    </location>
</feature>
<evidence type="ECO:0000256" key="12">
    <source>
        <dbReference type="PIRSR" id="PIRSR000159-50"/>
    </source>
</evidence>
<evidence type="ECO:0000313" key="15">
    <source>
        <dbReference type="Proteomes" id="UP000617951"/>
    </source>
</evidence>
<dbReference type="Gene3D" id="3.40.50.970">
    <property type="match status" value="2"/>
</dbReference>
<dbReference type="SMART" id="SM00890">
    <property type="entry name" value="EKR"/>
    <property type="match status" value="1"/>
</dbReference>
<feature type="binding site" evidence="10">
    <location>
        <position position="815"/>
    </location>
    <ligand>
        <name>thiamine diphosphate</name>
        <dbReference type="ChEBI" id="CHEBI:58937"/>
    </ligand>
</feature>
<dbReference type="Pfam" id="PF02775">
    <property type="entry name" value="TPP_enzyme_C"/>
    <property type="match status" value="1"/>
</dbReference>
<dbReference type="GO" id="GO:0030976">
    <property type="term" value="F:thiamine pyrophosphate binding"/>
    <property type="evidence" value="ECO:0007669"/>
    <property type="project" value="InterPro"/>
</dbReference>
<evidence type="ECO:0000256" key="6">
    <source>
        <dbReference type="ARBA" id="ARBA00023002"/>
    </source>
</evidence>
<feature type="domain" description="4Fe-4S ferredoxin-type" evidence="13">
    <location>
        <begin position="678"/>
        <end position="707"/>
    </location>
</feature>
<keyword evidence="15" id="KW-1185">Reference proteome</keyword>
<dbReference type="GO" id="GO:0051539">
    <property type="term" value="F:4 iron, 4 sulfur cluster binding"/>
    <property type="evidence" value="ECO:0007669"/>
    <property type="project" value="UniProtKB-KW"/>
</dbReference>
<feature type="domain" description="4Fe-4S ferredoxin-type" evidence="13">
    <location>
        <begin position="734"/>
        <end position="765"/>
    </location>
</feature>